<protein>
    <recommendedName>
        <fullName evidence="3">Lipoprotein</fullName>
    </recommendedName>
</protein>
<name>A0A2D0KJX5_9GAMM</name>
<proteinExistence type="predicted"/>
<gene>
    <name evidence="1" type="ORF">Xish_03014</name>
</gene>
<sequence>MNRVLIVVFFGLSLVACKPTEKDFINIGESIVRDNLKDPDSAKFDSFYPSQDESDGYVCGMVNAKNTYGGYTGKKPYYVYIETKGGKLKHHGPVVIVDDDDQAGLENFRLLCKK</sequence>
<accession>A0A2D0KJX5</accession>
<dbReference type="Proteomes" id="UP000222168">
    <property type="component" value="Unassembled WGS sequence"/>
</dbReference>
<reference evidence="1 2" key="1">
    <citation type="journal article" date="2017" name="Nat. Microbiol.">
        <title>Natural product diversity associated with the nematode symbionts Photorhabdus and Xenorhabdus.</title>
        <authorList>
            <person name="Tobias N.J."/>
            <person name="Wolff H."/>
            <person name="Djahanschiri B."/>
            <person name="Grundmann F."/>
            <person name="Kronenwerth M."/>
            <person name="Shi Y.M."/>
            <person name="Simonyi S."/>
            <person name="Grun P."/>
            <person name="Shapiro-Ilan D."/>
            <person name="Pidot S.J."/>
            <person name="Stinear T.P."/>
            <person name="Ebersberger I."/>
            <person name="Bode H.B."/>
        </authorList>
    </citation>
    <scope>NUCLEOTIDE SEQUENCE [LARGE SCALE GENOMIC DNA]</scope>
    <source>
        <strain evidence="1 2">DSM 22670</strain>
    </source>
</reference>
<evidence type="ECO:0000313" key="1">
    <source>
        <dbReference type="EMBL" id="PHM63743.1"/>
    </source>
</evidence>
<dbReference type="PROSITE" id="PS51257">
    <property type="entry name" value="PROKAR_LIPOPROTEIN"/>
    <property type="match status" value="1"/>
</dbReference>
<dbReference type="EMBL" id="NJAK01000001">
    <property type="protein sequence ID" value="PHM63743.1"/>
    <property type="molecule type" value="Genomic_DNA"/>
</dbReference>
<evidence type="ECO:0008006" key="3">
    <source>
        <dbReference type="Google" id="ProtNLM"/>
    </source>
</evidence>
<evidence type="ECO:0000313" key="2">
    <source>
        <dbReference type="Proteomes" id="UP000222168"/>
    </source>
</evidence>
<comment type="caution">
    <text evidence="1">The sequence shown here is derived from an EMBL/GenBank/DDBJ whole genome shotgun (WGS) entry which is preliminary data.</text>
</comment>
<dbReference type="RefSeq" id="WP_244186063.1">
    <property type="nucleotide sequence ID" value="NZ_NJAK01000001.1"/>
</dbReference>
<dbReference type="AlphaFoldDB" id="A0A2D0KJX5"/>
<organism evidence="1 2">
    <name type="scientific">Xenorhabdus ishibashii</name>
    <dbReference type="NCBI Taxonomy" id="1034471"/>
    <lineage>
        <taxon>Bacteria</taxon>
        <taxon>Pseudomonadati</taxon>
        <taxon>Pseudomonadota</taxon>
        <taxon>Gammaproteobacteria</taxon>
        <taxon>Enterobacterales</taxon>
        <taxon>Morganellaceae</taxon>
        <taxon>Xenorhabdus</taxon>
    </lineage>
</organism>
<keyword evidence="2" id="KW-1185">Reference proteome</keyword>